<accession>A0A4Y2K9E2</accession>
<keyword evidence="4" id="KW-1185">Reference proteome</keyword>
<dbReference type="Pfam" id="PF13671">
    <property type="entry name" value="AAA_33"/>
    <property type="match status" value="1"/>
</dbReference>
<dbReference type="Gene3D" id="3.30.1370.110">
    <property type="match status" value="1"/>
</dbReference>
<feature type="compositionally biased region" description="Polar residues" evidence="1">
    <location>
        <begin position="1266"/>
        <end position="1279"/>
    </location>
</feature>
<evidence type="ECO:0000259" key="2">
    <source>
        <dbReference type="PROSITE" id="PS50828"/>
    </source>
</evidence>
<evidence type="ECO:0000313" key="4">
    <source>
        <dbReference type="Proteomes" id="UP000499080"/>
    </source>
</evidence>
<feature type="region of interest" description="Disordered" evidence="1">
    <location>
        <begin position="983"/>
        <end position="1019"/>
    </location>
</feature>
<dbReference type="SUPFAM" id="SSF160443">
    <property type="entry name" value="SMR domain-like"/>
    <property type="match status" value="1"/>
</dbReference>
<evidence type="ECO:0000313" key="3">
    <source>
        <dbReference type="EMBL" id="GBM98907.1"/>
    </source>
</evidence>
<dbReference type="InterPro" id="IPR027417">
    <property type="entry name" value="P-loop_NTPase"/>
</dbReference>
<dbReference type="SUPFAM" id="SSF52540">
    <property type="entry name" value="P-loop containing nucleoside triphosphate hydrolases"/>
    <property type="match status" value="1"/>
</dbReference>
<name>A0A4Y2K9E2_ARAVE</name>
<dbReference type="EMBL" id="BGPR01004370">
    <property type="protein sequence ID" value="GBM98907.1"/>
    <property type="molecule type" value="Genomic_DNA"/>
</dbReference>
<dbReference type="Gene3D" id="3.40.50.300">
    <property type="entry name" value="P-loop containing nucleotide triphosphate hydrolases"/>
    <property type="match status" value="1"/>
</dbReference>
<feature type="region of interest" description="Disordered" evidence="1">
    <location>
        <begin position="1187"/>
        <end position="1209"/>
    </location>
</feature>
<dbReference type="Proteomes" id="UP000499080">
    <property type="component" value="Unassembled WGS sequence"/>
</dbReference>
<dbReference type="InterPro" id="IPR036063">
    <property type="entry name" value="Smr_dom_sf"/>
</dbReference>
<feature type="compositionally biased region" description="Polar residues" evidence="1">
    <location>
        <begin position="998"/>
        <end position="1015"/>
    </location>
</feature>
<dbReference type="GO" id="GO:0005634">
    <property type="term" value="C:nucleus"/>
    <property type="evidence" value="ECO:0007669"/>
    <property type="project" value="TreeGrafter"/>
</dbReference>
<feature type="domain" description="Smr" evidence="2">
    <location>
        <begin position="1601"/>
        <end position="1681"/>
    </location>
</feature>
<dbReference type="SMART" id="SM01162">
    <property type="entry name" value="DUF1771"/>
    <property type="match status" value="1"/>
</dbReference>
<organism evidence="3 4">
    <name type="scientific">Araneus ventricosus</name>
    <name type="common">Orbweaver spider</name>
    <name type="synonym">Epeira ventricosa</name>
    <dbReference type="NCBI Taxonomy" id="182803"/>
    <lineage>
        <taxon>Eukaryota</taxon>
        <taxon>Metazoa</taxon>
        <taxon>Ecdysozoa</taxon>
        <taxon>Arthropoda</taxon>
        <taxon>Chelicerata</taxon>
        <taxon>Arachnida</taxon>
        <taxon>Araneae</taxon>
        <taxon>Araneomorphae</taxon>
        <taxon>Entelegynae</taxon>
        <taxon>Araneoidea</taxon>
        <taxon>Araneidae</taxon>
        <taxon>Araneus</taxon>
    </lineage>
</organism>
<evidence type="ECO:0000256" key="1">
    <source>
        <dbReference type="SAM" id="MobiDB-lite"/>
    </source>
</evidence>
<dbReference type="InterPro" id="IPR052772">
    <property type="entry name" value="Endo/PolyKinase_Domain-Protein"/>
</dbReference>
<gene>
    <name evidence="3" type="primary">N4bp2l1_1</name>
    <name evidence="3" type="ORF">AVEN_151466_1</name>
</gene>
<comment type="caution">
    <text evidence="3">The sequence shown here is derived from an EMBL/GenBank/DDBJ whole genome shotgun (WGS) entry which is preliminary data.</text>
</comment>
<feature type="compositionally biased region" description="Polar residues" evidence="1">
    <location>
        <begin position="1188"/>
        <end position="1197"/>
    </location>
</feature>
<sequence length="1700" mass="192672">MNVPFVMMMDFFAERWLKYMRLTSLSSVLQVDQCLESLLNLSCEVNTYKADENTNILSNESEKGNIPIHTTISQPWIPENVPKISEVSEISAVEDGNAKLYENEGYGTAQPYDYYQTPPDMNFVETDSCLSSSLPSSFQYNGFFPPMYNSQMYPALGVQYNSESFPNYYYSPVPQNASNCEIKSYASQIKNNCSFPNSNPLASFSSKATSSPKNGRNGFKWNNTDEVKNVMEKIKMGCRLLIILRGLPGSGKTTLAKKLKFSGAMFTTDDFFYKRGRYAFNPSLLDEAHCWNQNRAREALLNNVTPIIIDNTNTEAWEMLPYIKMGKKFDYEIVILEPNTPWKFKPKELAFRNKHGVPKEKITKMLARYQHNITLDHFDTASSKSVIEGLPSSPKNSADNCNLVPVGEITENEKPCVSLEAVVHQEEQPSDILEEKDPNDQGHNISSFAKNFMSKEFPLPANEANPLMINECSDTESIVESTNDVNENIKIDNLEELKSLAREDSEDSQSLGKNDAQTSDQELTSWEEITEHDDDFLWKTSSSHNMSSQFHCNTLLENEKGPSTANQSQMDLLEEKEVIYHENSIECNELSNVSCLPAPDVISIGEPKFSRNNLHSFVDVLPENEECISLESLNSHMADIRIDSDVISNGHITQQACSHDINPDELLDEKLNISKAEKNLRHNEKKEIFTSEIKKNFNLKTISKLNDLNNFEIPSNHQLSKHKSTKSFDESYAFQETKTKNEKGSETNLLRSKFFSVPVLGNQLNILGENFSSGLTKGAKHNSYNEKLFIETDVEIENENSSSDLISHASPPCANSSWINRKDSLKSISSNEKLLIENKLEIPEENAHSNMELQINDLKNPSSWEGSENHFISEGSVIELSDYSIIKPPFDDSNNVNQEQVIEKENNNAPNFVDPKPQRGEKIVNMIFRKIINEKKFTELVPTVEENISNMEQFKEWDCAPEPEANIENSDDNLDTSKVPFTPKPPRNFLEAHHTPDKFTSSGNDVKVSDSSDCNKSAKYKGKKRSPLFKHPLQYMSKDWVFPQFIQNQVHDDNTFDTKNSASYTNSDTQTELKDFILINKIERNETCSSEYRIIEPSKISEWNENSIDFKDSDEDLDEYVPRVAMLEKSTSTEDLKPDVEISEKLARLNECFPHISEEDLNHLMSLCDNDETWVTNLLLDSEYNPCSKESGNTQRQNSDEDSNLILPSTSSQCEIKNIGFKIFNKTSKQFENETLPSTENVDCAHKNSSSNSTTESDSTSDEGQMENNMEASSISSNSNPLQNLHLSLDPVFAMQLEELFGSVTSDGSASTESSNTVVEIDLEFARLIHSKWKNSVQNKGQSNNENVDTKSKKMGVKLSGEKNKKEQKKLNAVNKNRGEPMSLSEIMEMEQAVERHKKEKLRKDTDIVTKKNRNKLYNMFPGADPTSLDEIFESNNCCFETSLKALEEDVGNSKTTGYGNLTLKECEGYAEILNESIDNWNKSNNTSDLANNDWNDWVHNGESDYLENNPKTPKEATAPSFLSTITPEAEALRGKAVEHYLMQQKCIKKSSNYYQRGMKPVASFYAQDASEHRRKFREANKAASELIAEQRNAALGSFTLDLHGLYVQEAIPMLEKFLRERKLEIKRRPQGTLTKLTIITGQGLHSIRGPKLRPSVIEYLRRTGHFYSENHVGILEVYLNSDGCTAPRYAPKDVGYDID</sequence>
<feature type="region of interest" description="Disordered" evidence="1">
    <location>
        <begin position="501"/>
        <end position="521"/>
    </location>
</feature>
<protein>
    <submittedName>
        <fullName evidence="3">NEDD4-binding protein 2-like 1</fullName>
    </submittedName>
</protein>
<dbReference type="PROSITE" id="PS50828">
    <property type="entry name" value="SMR"/>
    <property type="match status" value="1"/>
</dbReference>
<dbReference type="PANTHER" id="PTHR46535:SF1">
    <property type="entry name" value="NEDD4-BINDING PROTEIN 2"/>
    <property type="match status" value="1"/>
</dbReference>
<feature type="compositionally biased region" description="Low complexity" evidence="1">
    <location>
        <begin position="1248"/>
        <end position="1258"/>
    </location>
</feature>
<dbReference type="InterPro" id="IPR002625">
    <property type="entry name" value="Smr_dom"/>
</dbReference>
<dbReference type="PANTHER" id="PTHR46535">
    <property type="entry name" value="NEDD4-BINDING PROTEIN 2"/>
    <property type="match status" value="1"/>
</dbReference>
<dbReference type="Pfam" id="PF01713">
    <property type="entry name" value="Smr"/>
    <property type="match status" value="1"/>
</dbReference>
<dbReference type="OrthoDB" id="6511316at2759"/>
<feature type="compositionally biased region" description="Polar residues" evidence="1">
    <location>
        <begin position="508"/>
        <end position="521"/>
    </location>
</feature>
<reference evidence="3 4" key="1">
    <citation type="journal article" date="2019" name="Sci. Rep.">
        <title>Orb-weaving spider Araneus ventricosus genome elucidates the spidroin gene catalogue.</title>
        <authorList>
            <person name="Kono N."/>
            <person name="Nakamura H."/>
            <person name="Ohtoshi R."/>
            <person name="Moran D.A.P."/>
            <person name="Shinohara A."/>
            <person name="Yoshida Y."/>
            <person name="Fujiwara M."/>
            <person name="Mori M."/>
            <person name="Tomita M."/>
            <person name="Arakawa K."/>
        </authorList>
    </citation>
    <scope>NUCLEOTIDE SEQUENCE [LARGE SCALE GENOMIC DNA]</scope>
</reference>
<dbReference type="InterPro" id="IPR013899">
    <property type="entry name" value="DUF1771"/>
</dbReference>
<dbReference type="Pfam" id="PF08590">
    <property type="entry name" value="DUF1771"/>
    <property type="match status" value="1"/>
</dbReference>
<dbReference type="SMART" id="SM00463">
    <property type="entry name" value="SMR"/>
    <property type="match status" value="1"/>
</dbReference>
<dbReference type="GO" id="GO:0004519">
    <property type="term" value="F:endonuclease activity"/>
    <property type="evidence" value="ECO:0007669"/>
    <property type="project" value="TreeGrafter"/>
</dbReference>
<feature type="region of interest" description="Disordered" evidence="1">
    <location>
        <begin position="1236"/>
        <end position="1279"/>
    </location>
</feature>
<proteinExistence type="predicted"/>